<evidence type="ECO:0000313" key="2">
    <source>
        <dbReference type="EMBL" id="UOQ94423.1"/>
    </source>
</evidence>
<evidence type="ECO:0000313" key="3">
    <source>
        <dbReference type="Proteomes" id="UP000831880"/>
    </source>
</evidence>
<name>A0ABY4H1V6_9BACI</name>
<dbReference type="InterPro" id="IPR001296">
    <property type="entry name" value="Glyco_trans_1"/>
</dbReference>
<gene>
    <name evidence="2" type="ORF">MUO14_05575</name>
</gene>
<dbReference type="PANTHER" id="PTHR12526">
    <property type="entry name" value="GLYCOSYLTRANSFERASE"/>
    <property type="match status" value="1"/>
</dbReference>
<sequence>MKKKQPIFFLMNSIDLVRGGLTRASLNQASTFAEMGYEVQMITFNYNLNYPKIREKLIKMGKVNPNVVIRNLYEELEGDNDTLSTSSSILKKTILSELTNEETADKREGHNAYRVYENGLYTRYISFDGKDRLQLIDYFNENRYRTKRVEYDTTGEIRKISYMDFLENKARQIILYNQDGKAYLSQWNNPKNAKIQRINLFNTSTGEIERVYTSGSTIFKKDWLEDILVNMDEPIVISDTRSTDDVLAKLNPELATKIWRLHSSHVNYPFDVNGEITSKVKTGIANLNNYDGAFVLTNEQKEDLVNRYGKDQFFHVVPHYHEDNNKKGIKGLFTNTSTNPKLAVIVSRLSTLKRVDHSIKAFKTVVEHVPDAKLEIWGTGTEDEKLASLINELNLSNNVELKGYTHKPDEIYQKALFSILTSKSEGFALSVLESMVNKTPVVSYNIKYGPSDLIQDNVTGKLVEDKDIDSLAQEMIYLFENPEEAKELGVKGSDYINRNFNKELYKEKFISSIEKAEQYKKSEK</sequence>
<evidence type="ECO:0000259" key="1">
    <source>
        <dbReference type="Pfam" id="PF00534"/>
    </source>
</evidence>
<keyword evidence="2" id="KW-0328">Glycosyltransferase</keyword>
<accession>A0ABY4H1V6</accession>
<dbReference type="RefSeq" id="WP_244754085.1">
    <property type="nucleotide sequence ID" value="NZ_CP095074.1"/>
</dbReference>
<proteinExistence type="predicted"/>
<protein>
    <submittedName>
        <fullName evidence="2">Glycosyltransferase</fullName>
        <ecNumber evidence="2">2.4.-.-</ecNumber>
    </submittedName>
</protein>
<keyword evidence="2" id="KW-0808">Transferase</keyword>
<dbReference type="Proteomes" id="UP000831880">
    <property type="component" value="Chromosome"/>
</dbReference>
<dbReference type="Pfam" id="PF00534">
    <property type="entry name" value="Glycos_transf_1"/>
    <property type="match status" value="1"/>
</dbReference>
<keyword evidence="3" id="KW-1185">Reference proteome</keyword>
<organism evidence="2 3">
    <name type="scientific">Halobacillus shinanisalinarum</name>
    <dbReference type="NCBI Taxonomy" id="2932258"/>
    <lineage>
        <taxon>Bacteria</taxon>
        <taxon>Bacillati</taxon>
        <taxon>Bacillota</taxon>
        <taxon>Bacilli</taxon>
        <taxon>Bacillales</taxon>
        <taxon>Bacillaceae</taxon>
        <taxon>Halobacillus</taxon>
    </lineage>
</organism>
<dbReference type="GO" id="GO:0016757">
    <property type="term" value="F:glycosyltransferase activity"/>
    <property type="evidence" value="ECO:0007669"/>
    <property type="project" value="UniProtKB-KW"/>
</dbReference>
<reference evidence="2 3" key="1">
    <citation type="submission" date="2022-04" db="EMBL/GenBank/DDBJ databases">
        <title>Halobacillus sp. isolated from saltern.</title>
        <authorList>
            <person name="Won M."/>
            <person name="Lee C.-M."/>
            <person name="Woen H.-Y."/>
            <person name="Kwon S.-W."/>
        </authorList>
    </citation>
    <scope>NUCLEOTIDE SEQUENCE [LARGE SCALE GENOMIC DNA]</scope>
    <source>
        <strain evidence="2 3">SSTM10-2</strain>
    </source>
</reference>
<feature type="domain" description="Glycosyl transferase family 1" evidence="1">
    <location>
        <begin position="337"/>
        <end position="489"/>
    </location>
</feature>
<dbReference type="EC" id="2.4.-.-" evidence="2"/>
<dbReference type="EMBL" id="CP095074">
    <property type="protein sequence ID" value="UOQ94423.1"/>
    <property type="molecule type" value="Genomic_DNA"/>
</dbReference>
<dbReference type="SUPFAM" id="SSF53756">
    <property type="entry name" value="UDP-Glycosyltransferase/glycogen phosphorylase"/>
    <property type="match status" value="1"/>
</dbReference>
<dbReference type="PANTHER" id="PTHR12526:SF630">
    <property type="entry name" value="GLYCOSYLTRANSFERASE"/>
    <property type="match status" value="1"/>
</dbReference>
<dbReference type="Gene3D" id="3.40.50.2000">
    <property type="entry name" value="Glycogen Phosphorylase B"/>
    <property type="match status" value="3"/>
</dbReference>